<dbReference type="OrthoDB" id="5295665at2"/>
<name>D1B2Y4_SULD5</name>
<dbReference type="SUPFAM" id="SSF81442">
    <property type="entry name" value="Cytochrome c oxidase subunit I-like"/>
    <property type="match status" value="1"/>
</dbReference>
<feature type="transmembrane region" description="Helical" evidence="1">
    <location>
        <begin position="12"/>
        <end position="36"/>
    </location>
</feature>
<feature type="transmembrane region" description="Helical" evidence="1">
    <location>
        <begin position="250"/>
        <end position="271"/>
    </location>
</feature>
<feature type="transmembrane region" description="Helical" evidence="1">
    <location>
        <begin position="189"/>
        <end position="212"/>
    </location>
</feature>
<evidence type="ECO:0000256" key="1">
    <source>
        <dbReference type="SAM" id="Phobius"/>
    </source>
</evidence>
<feature type="transmembrane region" description="Helical" evidence="1">
    <location>
        <begin position="370"/>
        <end position="386"/>
    </location>
</feature>
<protein>
    <recommendedName>
        <fullName evidence="4">Cytochrome c oxidase subunit I</fullName>
    </recommendedName>
</protein>
<evidence type="ECO:0008006" key="4">
    <source>
        <dbReference type="Google" id="ProtNLM"/>
    </source>
</evidence>
<dbReference type="STRING" id="525898.Sdel_1436"/>
<dbReference type="AlphaFoldDB" id="D1B2Y4"/>
<dbReference type="HOGENOM" id="CLU_034656_1_0_7"/>
<keyword evidence="3" id="KW-1185">Reference proteome</keyword>
<dbReference type="eggNOG" id="COG3278">
    <property type="taxonomic scope" value="Bacteria"/>
</dbReference>
<keyword evidence="1" id="KW-0472">Membrane</keyword>
<sequence length="423" mass="47254">MKVSLATEMAPPFVLVAHFFIAGIVFLILSGLLLLGMGSDILGYMVSSSLAAFSHLYLLGFVMMIIFGAMYQLLPVVLEAPIFSKDFAYVQFYMYVLGLSLMVSGFYVDALHLLIPYGAVITYLTMLIFCVNVFITFYRLEVMSVVGWFLLIATLFLFISVSLGLLIGLTLGHGILAIDIDAWIKAHVLGTLGGFVMMIVMGVSMVLIPMFSLSHSFKDSWIKAALCIYPLGIVLGMITFVFGLGESFKFLATLLILVGLGLYVIQMGIILNQRVRKQNDYWVKNIVFAWMALSLSVLSLVLYMVQGDEFLAIFSGVLFFFGFLLSFIVGHIYKILPFLIWYEKFSPLVGKQKVPLLHQMVHTKIADTQTYLLFLAVMIQSVGVVMQMPTLFFVGSVTLIVSLILVAFNAFYAFNFKMKENLK</sequence>
<feature type="transmembrane region" description="Helical" evidence="1">
    <location>
        <begin position="283"/>
        <end position="305"/>
    </location>
</feature>
<proteinExistence type="predicted"/>
<feature type="transmembrane region" description="Helical" evidence="1">
    <location>
        <begin position="90"/>
        <end position="108"/>
    </location>
</feature>
<feature type="transmembrane region" description="Helical" evidence="1">
    <location>
        <begin position="56"/>
        <end position="78"/>
    </location>
</feature>
<feature type="transmembrane region" description="Helical" evidence="1">
    <location>
        <begin position="114"/>
        <end position="138"/>
    </location>
</feature>
<dbReference type="InterPro" id="IPR036927">
    <property type="entry name" value="Cyt_c_oxase-like_su1_sf"/>
</dbReference>
<dbReference type="Gene3D" id="1.20.210.10">
    <property type="entry name" value="Cytochrome c oxidase-like, subunit I domain"/>
    <property type="match status" value="2"/>
</dbReference>
<feature type="transmembrane region" description="Helical" evidence="1">
    <location>
        <begin position="224"/>
        <end position="244"/>
    </location>
</feature>
<feature type="transmembrane region" description="Helical" evidence="1">
    <location>
        <begin position="145"/>
        <end position="169"/>
    </location>
</feature>
<organism evidence="2 3">
    <name type="scientific">Sulfurospirillum deleyianum (strain ATCC 51133 / DSM 6946 / 5175)</name>
    <dbReference type="NCBI Taxonomy" id="525898"/>
    <lineage>
        <taxon>Bacteria</taxon>
        <taxon>Pseudomonadati</taxon>
        <taxon>Campylobacterota</taxon>
        <taxon>Epsilonproteobacteria</taxon>
        <taxon>Campylobacterales</taxon>
        <taxon>Sulfurospirillaceae</taxon>
        <taxon>Sulfurospirillum</taxon>
    </lineage>
</organism>
<keyword evidence="1" id="KW-1133">Transmembrane helix</keyword>
<accession>D1B2Y4</accession>
<keyword evidence="1" id="KW-0812">Transmembrane</keyword>
<dbReference type="RefSeq" id="WP_012857205.1">
    <property type="nucleotide sequence ID" value="NC_013512.1"/>
</dbReference>
<evidence type="ECO:0000313" key="3">
    <source>
        <dbReference type="Proteomes" id="UP000002222"/>
    </source>
</evidence>
<gene>
    <name evidence="2" type="ordered locus">Sdel_1436</name>
</gene>
<reference evidence="3" key="1">
    <citation type="submission" date="2009-11" db="EMBL/GenBank/DDBJ databases">
        <title>The complete genome of Sulfurospirillum deleyianum DSM 6946.</title>
        <authorList>
            <consortium name="US DOE Joint Genome Institute (JGI-PGF)"/>
            <person name="Lucas S."/>
            <person name="Copeland A."/>
            <person name="Lapidus A."/>
            <person name="Glavina del Rio T."/>
            <person name="Dalin E."/>
            <person name="Tice H."/>
            <person name="Bruce D."/>
            <person name="Goodwin L."/>
            <person name="Pitluck S."/>
            <person name="Kyrpides N."/>
            <person name="Mavromatis K."/>
            <person name="Ivanova N."/>
            <person name="Ovchinnikova G."/>
            <person name="Munk A.C."/>
            <person name="Lu M."/>
            <person name="Brettin T."/>
            <person name="Detter J.C."/>
            <person name="Han C."/>
            <person name="Tapia R."/>
            <person name="Larimer F."/>
            <person name="Land M."/>
            <person name="Hauser L."/>
            <person name="Markowitz V."/>
            <person name="Cheng J.F."/>
            <person name="Hugenholtz P."/>
            <person name="Woyke T."/>
            <person name="Wu D."/>
            <person name="Aumann P."/>
            <person name="Schneider S."/>
            <person name="Lang E."/>
            <person name="Spring S."/>
            <person name="Klenk H.P."/>
            <person name="Eisen J.A."/>
        </authorList>
    </citation>
    <scope>NUCLEOTIDE SEQUENCE [LARGE SCALE GENOMIC DNA]</scope>
    <source>
        <strain evidence="3">ATCC 51133 / DSM 6946 / 5175</strain>
    </source>
</reference>
<dbReference type="Proteomes" id="UP000002222">
    <property type="component" value="Chromosome"/>
</dbReference>
<dbReference type="KEGG" id="sdl:Sdel_1436"/>
<feature type="transmembrane region" description="Helical" evidence="1">
    <location>
        <begin position="311"/>
        <end position="333"/>
    </location>
</feature>
<reference evidence="2 3" key="2">
    <citation type="journal article" date="2010" name="Stand. Genomic Sci.">
        <title>Complete genome sequence of Sulfurospirillum deleyianum type strain (5175).</title>
        <authorList>
            <person name="Sikorski J."/>
            <person name="Lapidus A."/>
            <person name="Copeland A."/>
            <person name="Glavina Del Rio T."/>
            <person name="Nolan M."/>
            <person name="Lucas S."/>
            <person name="Chen F."/>
            <person name="Tice H."/>
            <person name="Cheng J.F."/>
            <person name="Saunders E."/>
            <person name="Bruce D."/>
            <person name="Goodwin L."/>
            <person name="Pitluck S."/>
            <person name="Ovchinnikova G."/>
            <person name="Pati A."/>
            <person name="Ivanova N."/>
            <person name="Mavromatis K."/>
            <person name="Chen A."/>
            <person name="Palaniappan K."/>
            <person name="Chain P."/>
            <person name="Land M."/>
            <person name="Hauser L."/>
            <person name="Chang Y.J."/>
            <person name="Jeffries C.D."/>
            <person name="Brettin T."/>
            <person name="Detter J.C."/>
            <person name="Han C."/>
            <person name="Rohde M."/>
            <person name="Lang E."/>
            <person name="Spring S."/>
            <person name="Goker M."/>
            <person name="Bristow J."/>
            <person name="Eisen J.A."/>
            <person name="Markowitz V."/>
            <person name="Hugenholtz P."/>
            <person name="Kyrpides N.C."/>
            <person name="Klenk H.P."/>
        </authorList>
    </citation>
    <scope>NUCLEOTIDE SEQUENCE [LARGE SCALE GENOMIC DNA]</scope>
    <source>
        <strain evidence="3">ATCC 51133 / DSM 6946 / 5175</strain>
    </source>
</reference>
<dbReference type="EMBL" id="CP001816">
    <property type="protein sequence ID" value="ACZ12454.1"/>
    <property type="molecule type" value="Genomic_DNA"/>
</dbReference>
<feature type="transmembrane region" description="Helical" evidence="1">
    <location>
        <begin position="392"/>
        <end position="414"/>
    </location>
</feature>
<evidence type="ECO:0000313" key="2">
    <source>
        <dbReference type="EMBL" id="ACZ12454.1"/>
    </source>
</evidence>